<dbReference type="Proteomes" id="UP000095492">
    <property type="component" value="Unassembled WGS sequence"/>
</dbReference>
<proteinExistence type="predicted"/>
<dbReference type="EMBL" id="CYYA01000002">
    <property type="protein sequence ID" value="CUM77930.1"/>
    <property type="molecule type" value="Genomic_DNA"/>
</dbReference>
<dbReference type="GeneID" id="97391123"/>
<dbReference type="STRING" id="39490.ERS852448_00447"/>
<evidence type="ECO:0000313" key="1">
    <source>
        <dbReference type="EMBL" id="CUM77930.1"/>
    </source>
</evidence>
<name>A0A173RIX3_EUBRA</name>
<gene>
    <name evidence="1" type="ORF">ERS852448_00447</name>
</gene>
<accession>A0A173RIX3</accession>
<evidence type="ECO:0000313" key="2">
    <source>
        <dbReference type="Proteomes" id="UP000095492"/>
    </source>
</evidence>
<reference evidence="1 2" key="1">
    <citation type="submission" date="2015-09" db="EMBL/GenBank/DDBJ databases">
        <authorList>
            <consortium name="Pathogen Informatics"/>
        </authorList>
    </citation>
    <scope>NUCLEOTIDE SEQUENCE [LARGE SCALE GENOMIC DNA]</scope>
    <source>
        <strain evidence="1 2">2789STDY5608891</strain>
    </source>
</reference>
<protein>
    <submittedName>
        <fullName evidence="1">Uncharacterized protein</fullName>
    </submittedName>
</protein>
<sequence length="116" mass="13703">MKISDFDIYHLPPLMGMFVDYIENECERLLQESPQFTELQREDHELLDEYPFLNMITDSNGVTKALDLNYAETEALARFCLVEDDINCWKRLQMYLLGIAYAMEIIELLIKNMELV</sequence>
<organism evidence="1 2">
    <name type="scientific">Eubacterium ramulus</name>
    <dbReference type="NCBI Taxonomy" id="39490"/>
    <lineage>
        <taxon>Bacteria</taxon>
        <taxon>Bacillati</taxon>
        <taxon>Bacillota</taxon>
        <taxon>Clostridia</taxon>
        <taxon>Eubacteriales</taxon>
        <taxon>Eubacteriaceae</taxon>
        <taxon>Eubacterium</taxon>
    </lineage>
</organism>
<dbReference type="AlphaFoldDB" id="A0A173RIX3"/>
<dbReference type="RefSeq" id="WP_055289144.1">
    <property type="nucleotide sequence ID" value="NZ_CP173382.1"/>
</dbReference>